<comment type="similarity">
    <text evidence="1">Belongs to the ROK (NagC/XylR) family.</text>
</comment>
<evidence type="ECO:0000313" key="4">
    <source>
        <dbReference type="Proteomes" id="UP000632535"/>
    </source>
</evidence>
<dbReference type="InterPro" id="IPR036388">
    <property type="entry name" value="WH-like_DNA-bd_sf"/>
</dbReference>
<evidence type="ECO:0000256" key="1">
    <source>
        <dbReference type="ARBA" id="ARBA00006479"/>
    </source>
</evidence>
<dbReference type="InterPro" id="IPR000600">
    <property type="entry name" value="ROK"/>
</dbReference>
<reference evidence="4" key="1">
    <citation type="journal article" date="2019" name="Int. J. Syst. Evol. Microbiol.">
        <title>The Global Catalogue of Microorganisms (GCM) 10K type strain sequencing project: providing services to taxonomists for standard genome sequencing and annotation.</title>
        <authorList>
            <consortium name="The Broad Institute Genomics Platform"/>
            <consortium name="The Broad Institute Genome Sequencing Center for Infectious Disease"/>
            <person name="Wu L."/>
            <person name="Ma J."/>
        </authorList>
    </citation>
    <scope>NUCLEOTIDE SEQUENCE [LARGE SCALE GENOMIC DNA]</scope>
    <source>
        <strain evidence="4">CCM 8653</strain>
    </source>
</reference>
<evidence type="ECO:0000256" key="2">
    <source>
        <dbReference type="SAM" id="MobiDB-lite"/>
    </source>
</evidence>
<dbReference type="Gene3D" id="3.30.420.40">
    <property type="match status" value="2"/>
</dbReference>
<dbReference type="PROSITE" id="PS01125">
    <property type="entry name" value="ROK"/>
    <property type="match status" value="1"/>
</dbReference>
<accession>A0ABQ2B3D1</accession>
<dbReference type="PANTHER" id="PTHR18964">
    <property type="entry name" value="ROK (REPRESSOR, ORF, KINASE) FAMILY"/>
    <property type="match status" value="1"/>
</dbReference>
<dbReference type="InterPro" id="IPR049874">
    <property type="entry name" value="ROK_cs"/>
</dbReference>
<dbReference type="PANTHER" id="PTHR18964:SF149">
    <property type="entry name" value="BIFUNCTIONAL UDP-N-ACETYLGLUCOSAMINE 2-EPIMERASE_N-ACETYLMANNOSAMINE KINASE"/>
    <property type="match status" value="1"/>
</dbReference>
<dbReference type="InterPro" id="IPR036390">
    <property type="entry name" value="WH_DNA-bd_sf"/>
</dbReference>
<sequence length="392" mass="39916">MLAALREHGALRRAELAAATGLSRTTLSEIVGDLVGRGAVRVVATDAAGRRGSGRPAEMLALDPTSGQYLGIDLAHAAVHVAVVDASHDVIASEHREVSPDAAWDARVGAALEVVDEIAAGGTRLDALQGVGVGLPGPYSPAWSAGHAGATESSAAARRQVEDAVHDRFGLSPLLDTNTRLAALAEAVRTPGTDRDLVYLRVATGIGGGIVVGGRLVHGGRGLSGELGHVTVRQDGRRCRCGKQGCLETVASVPAILATCAERGLDLGSLRELERAVDRADPTLEAVLREAGTATGQVLASTVLALNPTDVVVGGALAAVAPPFVQQVASTVTFQVHPIDGARPRVRASDLGDSGGAVGAVVALQHRTSLLVDYPGSPGAPTVSSPTRRSTS</sequence>
<feature type="region of interest" description="Disordered" evidence="2">
    <location>
        <begin position="373"/>
        <end position="392"/>
    </location>
</feature>
<name>A0ABQ2B3D1_9MICO</name>
<comment type="caution">
    <text evidence="3">The sequence shown here is derived from an EMBL/GenBank/DDBJ whole genome shotgun (WGS) entry which is preliminary data.</text>
</comment>
<feature type="compositionally biased region" description="Low complexity" evidence="2">
    <location>
        <begin position="381"/>
        <end position="392"/>
    </location>
</feature>
<organism evidence="3 4">
    <name type="scientific">Isoptericola cucumis</name>
    <dbReference type="NCBI Taxonomy" id="1776856"/>
    <lineage>
        <taxon>Bacteria</taxon>
        <taxon>Bacillati</taxon>
        <taxon>Actinomycetota</taxon>
        <taxon>Actinomycetes</taxon>
        <taxon>Micrococcales</taxon>
        <taxon>Promicromonosporaceae</taxon>
        <taxon>Isoptericola</taxon>
    </lineage>
</organism>
<dbReference type="Gene3D" id="1.10.10.10">
    <property type="entry name" value="Winged helix-like DNA-binding domain superfamily/Winged helix DNA-binding domain"/>
    <property type="match status" value="1"/>
</dbReference>
<proteinExistence type="inferred from homology"/>
<gene>
    <name evidence="3" type="ORF">GCM10007368_03040</name>
</gene>
<keyword evidence="4" id="KW-1185">Reference proteome</keyword>
<evidence type="ECO:0000313" key="3">
    <source>
        <dbReference type="EMBL" id="GGI04814.1"/>
    </source>
</evidence>
<dbReference type="EMBL" id="BMDG01000001">
    <property type="protein sequence ID" value="GGI04814.1"/>
    <property type="molecule type" value="Genomic_DNA"/>
</dbReference>
<dbReference type="InterPro" id="IPR043129">
    <property type="entry name" value="ATPase_NBD"/>
</dbReference>
<dbReference type="Pfam" id="PF00480">
    <property type="entry name" value="ROK"/>
    <property type="match status" value="1"/>
</dbReference>
<dbReference type="Proteomes" id="UP000632535">
    <property type="component" value="Unassembled WGS sequence"/>
</dbReference>
<dbReference type="SUPFAM" id="SSF53067">
    <property type="entry name" value="Actin-like ATPase domain"/>
    <property type="match status" value="2"/>
</dbReference>
<protein>
    <submittedName>
        <fullName evidence="3">Transcriptional regulator</fullName>
    </submittedName>
</protein>
<dbReference type="SUPFAM" id="SSF46785">
    <property type="entry name" value="Winged helix' DNA-binding domain"/>
    <property type="match status" value="1"/>
</dbReference>